<evidence type="ECO:0000313" key="1">
    <source>
        <dbReference type="EMBL" id="AZA13617.1"/>
    </source>
</evidence>
<gene>
    <name evidence="1" type="ORF">CCHOA_06090</name>
</gene>
<dbReference type="Pfam" id="PF13412">
    <property type="entry name" value="HTH_24"/>
    <property type="match status" value="1"/>
</dbReference>
<dbReference type="InterPro" id="IPR011991">
    <property type="entry name" value="ArsR-like_HTH"/>
</dbReference>
<evidence type="ECO:0000313" key="2">
    <source>
        <dbReference type="Proteomes" id="UP000269019"/>
    </source>
</evidence>
<keyword evidence="2" id="KW-1185">Reference proteome</keyword>
<dbReference type="CDD" id="cd00090">
    <property type="entry name" value="HTH_ARSR"/>
    <property type="match status" value="1"/>
</dbReference>
<sequence>MTVSSSRAASGCSPEGDTREKIMHTLLNHPRSTAAAIAEQLHLTTAGVRRHLSALIQDGLVETVTPTVVEGRGRPPALFRLTDVGRANFGHAYDQLASEALEALLDFAGEAGLRLFALRRAKRIVGATQPPAVTAENPTQETLLAAAEQVAASLSDNGYAATVQHAGYGLQLCHHHCPIARIAQRYPIFCETEHEVIAATLGTHIQPLATIADGHGVCTTNIPLPPATTT</sequence>
<accession>A0A3G6J6C4</accession>
<dbReference type="PANTHER" id="PTHR30363:SF28">
    <property type="entry name" value="TRANSCRIPTIONAL REGULATORY PROTEIN-RELATED"/>
    <property type="match status" value="1"/>
</dbReference>
<organism evidence="1 2">
    <name type="scientific">Corynebacterium choanae</name>
    <dbReference type="NCBI Taxonomy" id="1862358"/>
    <lineage>
        <taxon>Bacteria</taxon>
        <taxon>Bacillati</taxon>
        <taxon>Actinomycetota</taxon>
        <taxon>Actinomycetes</taxon>
        <taxon>Mycobacteriales</taxon>
        <taxon>Corynebacteriaceae</taxon>
        <taxon>Corynebacterium</taxon>
    </lineage>
</organism>
<dbReference type="InterPro" id="IPR036390">
    <property type="entry name" value="WH_DNA-bd_sf"/>
</dbReference>
<dbReference type="Gene3D" id="1.10.10.10">
    <property type="entry name" value="Winged helix-like DNA-binding domain superfamily/Winged helix DNA-binding domain"/>
    <property type="match status" value="1"/>
</dbReference>
<dbReference type="InterPro" id="IPR050313">
    <property type="entry name" value="Carb_Metab_HTH_regulators"/>
</dbReference>
<dbReference type="KEGG" id="ccho:CCHOA_06090"/>
<proteinExistence type="predicted"/>
<dbReference type="Proteomes" id="UP000269019">
    <property type="component" value="Chromosome"/>
</dbReference>
<dbReference type="EMBL" id="CP033896">
    <property type="protein sequence ID" value="AZA13617.1"/>
    <property type="molecule type" value="Genomic_DNA"/>
</dbReference>
<dbReference type="InterPro" id="IPR036388">
    <property type="entry name" value="WH-like_DNA-bd_sf"/>
</dbReference>
<reference evidence="1 2" key="1">
    <citation type="submission" date="2018-11" db="EMBL/GenBank/DDBJ databases">
        <authorList>
            <person name="Kleinhagauer T."/>
            <person name="Glaeser S.P."/>
            <person name="Spergser J."/>
            <person name="Ruckert C."/>
            <person name="Kaempfer P."/>
            <person name="Busse H.-J."/>
        </authorList>
    </citation>
    <scope>NUCLEOTIDE SEQUENCE [LARGE SCALE GENOMIC DNA]</scope>
    <source>
        <strain evidence="1 2">200CH</strain>
    </source>
</reference>
<protein>
    <submittedName>
        <fullName evidence="1">MarR family protein</fullName>
    </submittedName>
</protein>
<dbReference type="AlphaFoldDB" id="A0A3G6J6C4"/>
<dbReference type="SUPFAM" id="SSF46785">
    <property type="entry name" value="Winged helix' DNA-binding domain"/>
    <property type="match status" value="1"/>
</dbReference>
<dbReference type="PANTHER" id="PTHR30363">
    <property type="entry name" value="HTH-TYPE TRANSCRIPTIONAL REGULATOR SRLR-RELATED"/>
    <property type="match status" value="1"/>
</dbReference>
<name>A0A3G6J6C4_9CORY</name>